<evidence type="ECO:0000259" key="18">
    <source>
        <dbReference type="Pfam" id="PF16418"/>
    </source>
</evidence>
<evidence type="ECO:0000256" key="5">
    <source>
        <dbReference type="ARBA" id="ARBA00022845"/>
    </source>
</evidence>
<dbReference type="FunFam" id="1.25.40.840:FF:000001">
    <property type="entry name" value="Ccr4-not transcription complex subunit 1 isoform"/>
    <property type="match status" value="1"/>
</dbReference>
<dbReference type="InterPro" id="IPR024557">
    <property type="entry name" value="CNOT1_dom_4"/>
</dbReference>
<dbReference type="InterPro" id="IPR032194">
    <property type="entry name" value="CNOT1_HEAT"/>
</dbReference>
<evidence type="ECO:0000256" key="9">
    <source>
        <dbReference type="ARBA" id="ARBA00023242"/>
    </source>
</evidence>
<evidence type="ECO:0000256" key="10">
    <source>
        <dbReference type="ARBA" id="ARBA00025717"/>
    </source>
</evidence>
<feature type="domain" description="CCR4-NOT transcription complex subunit 1" evidence="15">
    <location>
        <begin position="1396"/>
        <end position="1543"/>
    </location>
</feature>
<dbReference type="GO" id="GO:0017148">
    <property type="term" value="P:negative regulation of translation"/>
    <property type="evidence" value="ECO:0007669"/>
    <property type="project" value="InterPro"/>
</dbReference>
<dbReference type="GO" id="GO:0060090">
    <property type="term" value="F:molecular adaptor activity"/>
    <property type="evidence" value="ECO:0007669"/>
    <property type="project" value="TreeGrafter"/>
</dbReference>
<dbReference type="InterPro" id="IPR055454">
    <property type="entry name" value="CNOT1-like_NOT1_connector"/>
</dbReference>
<dbReference type="GO" id="GO:0000932">
    <property type="term" value="C:P-body"/>
    <property type="evidence" value="ECO:0007669"/>
    <property type="project" value="TreeGrafter"/>
</dbReference>
<reference evidence="22" key="1">
    <citation type="submission" date="2025-08" db="UniProtKB">
        <authorList>
            <consortium name="RefSeq"/>
        </authorList>
    </citation>
    <scope>IDENTIFICATION</scope>
</reference>
<evidence type="ECO:0000259" key="17">
    <source>
        <dbReference type="Pfam" id="PF16417"/>
    </source>
</evidence>
<evidence type="ECO:0000256" key="13">
    <source>
        <dbReference type="SAM" id="MobiDB-lite"/>
    </source>
</evidence>
<keyword evidence="21" id="KW-1185">Reference proteome</keyword>
<dbReference type="Pfam" id="PF04054">
    <property type="entry name" value="Not1"/>
    <property type="match status" value="1"/>
</dbReference>
<dbReference type="Gene3D" id="1.25.40.840">
    <property type="entry name" value="CCR4-NOT transcription complex subunit 1 TTP binding domain"/>
    <property type="match status" value="1"/>
</dbReference>
<dbReference type="FunFam" id="1.25.40.790:FF:000001">
    <property type="entry name" value="Ccr4-not transcription complex subunit 1 isoform"/>
    <property type="match status" value="1"/>
</dbReference>
<dbReference type="CDD" id="cd20710">
    <property type="entry name" value="NOT1_connector"/>
    <property type="match status" value="1"/>
</dbReference>
<dbReference type="GO" id="GO:0030015">
    <property type="term" value="C:CCR4-NOT core complex"/>
    <property type="evidence" value="ECO:0007669"/>
    <property type="project" value="InterPro"/>
</dbReference>
<evidence type="ECO:0000256" key="11">
    <source>
        <dbReference type="ARBA" id="ARBA00032531"/>
    </source>
</evidence>
<dbReference type="Gene3D" id="1.25.40.180">
    <property type="match status" value="1"/>
</dbReference>
<keyword evidence="9" id="KW-0539">Nucleus</keyword>
<sequence length="2386" mass="267776">MNLDSLSLALSQISYLVDNLTKKNYRASQQEIQHIVNRHGPEADRHLLRCLFSHVDFSGDGKSSGKDFHQTQFLIQECVSLISKPNFIATLCYAIDNPLHYQKSLKPSAHLFTQLSKVLKLSKVQEVIFGLALLNSSNADLRGFAAQFIKQKLPDLLRSYVDADLGGNQEGGFQDIAIEVLQLLLSHLLFGQKGASGVGQEQIDAFLKTLCRDFPQERCPVVLAPLLYPEKRDILMDRILPDSGELAKTMMESSLAEFMQEVGYGFCASLDECRNIILQYGVREVTASQVARVLGMMARTHSGLTDGIPLQSISAPGSGIWSDGKDKNDGSQAHTWNVEVLIDVVKEVNPNLNFKEVTYELDHPGFIIRDSKGLHIVVYGIQRGLGMEVFPVDLIYRPWKHAEGQLSFIQHSLMSPEVFSFADYPCHTVAIDILKAPPEDDNREIATWKSLDLVESLLRLSEVGQYEQVKQLFSFPIKHCPDMLVLALLQISTSWHTLRHELISTLMPIFLGNHPNSAIILHYAWHGQGQSPSIRQLIMHSMAEWYMRGEQYDQAKLSRILDVAQDLKSLSMLLNGTPFAFVIDLAALASRREYLKLDKWLTDKIREHGEPFIQACVTFLKRRCPSIMGGLAPDKDQPKSAQLPPETLATMLACLQSCAGSVSQELSESILTMVANCSNVMNKARQPPPGVMPKGRAPSTSSLDAISPVQMDTLSGMGSLNLGGTAPSHTQSMQGFPTSLSSAFSNPQSPAKAFPPLSNPNPSTPFGGIGSLSSQLPGPLGTGIGIGSGIGSSLGMPTVNTDPFGTRKMSTPGLNPPTFQQTDLSQVWPEANQHFSKEIDDEANSYFQRIYNHPPHPTMSVDEVLEMLQRFKDSTIKREREVFNCMLRNLFEEYRFFPQYPDKELHITACLFGGIIEKGLVTYMALGLALRYVLEALRKPYGSKMYYFGIAALDRFKNRLKDYPQYCQHLASIAHFLQFPHHLQECVQYIEYGQQSRDPPVKMQGSITTPGSLALAQVQAQSQQPGVPKAPQPGQPSTLVTTTTTTTTVAKTPTITRPTPGTFKKDVPPSINTTNIDTLLVATDQTERIVEPPENVQEKIAFIFNNLSQSNMTQKVEELKETVKDEFMPWVSQYLVMKRVSIEPNFHGLYSNFLDTLKNPEFVKMVLNETYRNIKVLLTSDKAAANFSDRSLLKNLGHWLGMITLAKNKPILYTDLEVKSLLLEAYVKGQQELLYVVPFVAKVLESSLRSMVFRPQNPWTMAIMNVLAELHQEHDLKLNLKFEIEVLCKNLSLDINDLKPGTLLKDKDKLKSLEEQLSAPKKEAKPPEEMLPVSTTGDFVPFAAPPSTPATTTTICTTTGPPTPQFSYHDINVYALAGLAPHININVNIPLLQAHPQLKQCVRQSVERAVQELVHPVVDRSIKIAMTTCEQIIRKDFALDSEESRMRVAAHHMMRNLTAGMAMITCREPLLMSIATNLKNSFAAALRAPTPQQREMMEEAAARIAQDNCELACCFIQKTAVEKAGPEMDKRLATEFELRKHARQEGRRYCDPVVLTYQAERMPEQIRLKVGGVDPKQLAVYEEFARNVPGFLPSNDLSQPTGFLAQPMKQQAWATDDVAQIYDKCMADLEQHLHAIPPALAMNPLTQALRSLLEAVALARNSRDGIAALGLLQKAVEGLLDATSGADADLLLRYRECHLLVLKALQDGRAYGPQWCNKQITRCLIECRDEYKYNVEAVELLIRNHLVNMQQYDLHLAQSMENGLHYMAVAFAMQLVKLLLVDERSVSHVTEADLFHTIETLMRTCAHSRANAPEGLPQLMDVVRSNYEAMIDRAHGGPNFMMHSGISQASEYDDPPGLREKAEYLLREWVNLYHSAAAGRDSTKAFSAFVGQMHQQGILKTDDLITRFFRLCTEMCVEISYRAQAEQQHNPAASAAIIRAKCYHNLDAFVRLIALLVKHSGEATNTVTKINLLNKVLGIVVGVLIQDHDVRQTEFQQLPYHRIFIMLLLELNAPEHVLETINFQTLTAFCNTFHILRPTKAPGFVYAWLELISHRIFIARMLAHTPQQKGWPMYAQLLIDLFKYLAPFLRNVELNKPMQILYKGTLRVLLVLLHDFPEFLCDYHYGFCDVIPPNCIQLRNLILSAFPRNMRLPDPFTPNLKVDMLSEINIAPRILTNFTGVMPSQFKKDLDSYLKTRSPVTFLSELRSNLQVSNEPGNRYNIQLINALVLYVGTQAIAHIHNKGSTPSMSTITHSAHMDIFQNLAVDLDTEGRYLFLNAIANQLRYPNSHTHYFSCTMLYLFAEANTEAIQEQITRVLLERLIVNRPHPWGLLITFIELIKNPAFKFWSHDFVHCAPEIEKLFQSVAQCCMGQKQAQQVMEGTGAS</sequence>
<feature type="domain" description="CCR4-NOT transcription complex subunit 1-like NOT1 connector" evidence="20">
    <location>
        <begin position="1620"/>
        <end position="1824"/>
    </location>
</feature>
<dbReference type="GO" id="GO:0005634">
    <property type="term" value="C:nucleus"/>
    <property type="evidence" value="ECO:0007669"/>
    <property type="project" value="UniProtKB-SubCell"/>
</dbReference>
<dbReference type="Proteomes" id="UP000504630">
    <property type="component" value="Chromosome 6"/>
</dbReference>
<feature type="compositionally biased region" description="Polar residues" evidence="13">
    <location>
        <begin position="727"/>
        <end position="749"/>
    </location>
</feature>
<evidence type="ECO:0000256" key="8">
    <source>
        <dbReference type="ARBA" id="ARBA00023163"/>
    </source>
</evidence>
<dbReference type="FunFam" id="1.25.40.180:FF:000005">
    <property type="entry name" value="Ccr4-not transcription complex subunit 1 isoform"/>
    <property type="match status" value="1"/>
</dbReference>
<dbReference type="InterPro" id="IPR032193">
    <property type="entry name" value="CNOT1_TTP_bind"/>
</dbReference>
<feature type="domain" description="CCR4-NOT transcription complex subunit 1 CAF1-binding" evidence="16">
    <location>
        <begin position="1089"/>
        <end position="1311"/>
    </location>
</feature>
<protein>
    <recommendedName>
        <fullName evidence="12">CCR4-NOT transcription complex subunit 1</fullName>
    </recommendedName>
    <alternativeName>
        <fullName evidence="11">CCR4-associated factor 1</fullName>
    </alternativeName>
</protein>
<dbReference type="InterPro" id="IPR055104">
    <property type="entry name" value="CNOT1_1st"/>
</dbReference>
<keyword evidence="8" id="KW-0804">Transcription</keyword>
<dbReference type="Pfam" id="PF12842">
    <property type="entry name" value="DUF3819"/>
    <property type="match status" value="1"/>
</dbReference>
<name>A0A6J2PUQ1_COTGO</name>
<feature type="region of interest" description="Disordered" evidence="13">
    <location>
        <begin position="1019"/>
        <end position="1069"/>
    </location>
</feature>
<gene>
    <name evidence="22" type="primary">cnot1</name>
</gene>
<feature type="domain" description="CCR4-NOT transcription complex subunit 1 TTP binding" evidence="17">
    <location>
        <begin position="820"/>
        <end position="997"/>
    </location>
</feature>
<dbReference type="Gene3D" id="1.25.40.800">
    <property type="match status" value="1"/>
</dbReference>
<evidence type="ECO:0000256" key="1">
    <source>
        <dbReference type="ARBA" id="ARBA00004123"/>
    </source>
</evidence>
<comment type="subcellular location">
    <subcellularLocation>
        <location evidence="2">Cytoplasm</location>
    </subcellularLocation>
    <subcellularLocation>
        <location evidence="1">Nucleus</location>
    </subcellularLocation>
</comment>
<feature type="domain" description="CCR4-Not complex component Not1 C-terminal" evidence="14">
    <location>
        <begin position="2008"/>
        <end position="2367"/>
    </location>
</feature>
<feature type="region of interest" description="Disordered" evidence="13">
    <location>
        <begin position="718"/>
        <end position="774"/>
    </location>
</feature>
<evidence type="ECO:0000256" key="12">
    <source>
        <dbReference type="ARBA" id="ARBA00071432"/>
    </source>
</evidence>
<evidence type="ECO:0000256" key="7">
    <source>
        <dbReference type="ARBA" id="ARBA00023158"/>
    </source>
</evidence>
<evidence type="ECO:0000256" key="3">
    <source>
        <dbReference type="ARBA" id="ARBA00022490"/>
    </source>
</evidence>
<proteinExistence type="inferred from homology"/>
<evidence type="ECO:0000259" key="15">
    <source>
        <dbReference type="Pfam" id="PF12842"/>
    </source>
</evidence>
<dbReference type="Pfam" id="PF16415">
    <property type="entry name" value="CNOT1_CAF1_bind"/>
    <property type="match status" value="1"/>
</dbReference>
<dbReference type="PANTHER" id="PTHR13162">
    <property type="entry name" value="CCR4-NOT TRANSCRIPTION COMPLEX"/>
    <property type="match status" value="1"/>
</dbReference>
<keyword evidence="4" id="KW-0678">Repressor</keyword>
<dbReference type="Pfam" id="PF22940">
    <property type="entry name" value="CNOT1_1st"/>
    <property type="match status" value="1"/>
</dbReference>
<dbReference type="RefSeq" id="XP_029289051.1">
    <property type="nucleotide sequence ID" value="XM_029433191.1"/>
</dbReference>
<evidence type="ECO:0000313" key="22">
    <source>
        <dbReference type="RefSeq" id="XP_029289051.1"/>
    </source>
</evidence>
<dbReference type="FunFam" id="1.25.40.800:FF:000001">
    <property type="entry name" value="CCR4-NOT transcription complex subunit 1"/>
    <property type="match status" value="1"/>
</dbReference>
<dbReference type="Pfam" id="PF23590">
    <property type="entry name" value="NOT1_connector"/>
    <property type="match status" value="1"/>
</dbReference>
<evidence type="ECO:0000256" key="4">
    <source>
        <dbReference type="ARBA" id="ARBA00022491"/>
    </source>
</evidence>
<keyword evidence="3" id="KW-0963">Cytoplasm</keyword>
<dbReference type="Pfam" id="PF16417">
    <property type="entry name" value="CNOT1_TTP_bind"/>
    <property type="match status" value="1"/>
</dbReference>
<evidence type="ECO:0000259" key="14">
    <source>
        <dbReference type="Pfam" id="PF04054"/>
    </source>
</evidence>
<dbReference type="PANTHER" id="PTHR13162:SF8">
    <property type="entry name" value="CCR4-NOT TRANSCRIPTION COMPLEX SUBUNIT 1"/>
    <property type="match status" value="1"/>
</dbReference>
<dbReference type="Pfam" id="PF16418">
    <property type="entry name" value="CNOT1_HEAT"/>
    <property type="match status" value="1"/>
</dbReference>
<dbReference type="GeneID" id="115009293"/>
<evidence type="ECO:0000259" key="19">
    <source>
        <dbReference type="Pfam" id="PF22940"/>
    </source>
</evidence>
<feature type="compositionally biased region" description="Low complexity" evidence="13">
    <location>
        <begin position="1038"/>
        <end position="1059"/>
    </location>
</feature>
<dbReference type="GO" id="GO:0000288">
    <property type="term" value="P:nuclear-transcribed mRNA catabolic process, deadenylation-dependent decay"/>
    <property type="evidence" value="ECO:0007669"/>
    <property type="project" value="TreeGrafter"/>
</dbReference>
<evidence type="ECO:0000259" key="16">
    <source>
        <dbReference type="Pfam" id="PF16415"/>
    </source>
</evidence>
<dbReference type="InterPro" id="IPR038535">
    <property type="entry name" value="CNOT1_TTP_bind_sf"/>
</dbReference>
<keyword evidence="7" id="KW-0943">RNA-mediated gene silencing</keyword>
<dbReference type="InterPro" id="IPR032191">
    <property type="entry name" value="CNOT1_CAF1_bind"/>
</dbReference>
<evidence type="ECO:0000256" key="2">
    <source>
        <dbReference type="ARBA" id="ARBA00004496"/>
    </source>
</evidence>
<feature type="domain" description="CCR4-NOT transcription complex subunit 1 N-terminal" evidence="19">
    <location>
        <begin position="30"/>
        <end position="227"/>
    </location>
</feature>
<accession>A0A6J2PUQ1</accession>
<keyword evidence="6" id="KW-0805">Transcription regulation</keyword>
<evidence type="ECO:0000259" key="20">
    <source>
        <dbReference type="Pfam" id="PF23590"/>
    </source>
</evidence>
<dbReference type="CTD" id="23019"/>
<dbReference type="InterPro" id="IPR040398">
    <property type="entry name" value="Not1"/>
</dbReference>
<keyword evidence="5" id="KW-0810">Translation regulation</keyword>
<evidence type="ECO:0000313" key="21">
    <source>
        <dbReference type="Proteomes" id="UP000504630"/>
    </source>
</evidence>
<dbReference type="Gene3D" id="1.25.40.790">
    <property type="match status" value="1"/>
</dbReference>
<organism evidence="21 22">
    <name type="scientific">Cottoperca gobio</name>
    <name type="common">Frogmouth</name>
    <name type="synonym">Aphritis gobio</name>
    <dbReference type="NCBI Taxonomy" id="56716"/>
    <lineage>
        <taxon>Eukaryota</taxon>
        <taxon>Metazoa</taxon>
        <taxon>Chordata</taxon>
        <taxon>Craniata</taxon>
        <taxon>Vertebrata</taxon>
        <taxon>Euteleostomi</taxon>
        <taxon>Actinopterygii</taxon>
        <taxon>Neopterygii</taxon>
        <taxon>Teleostei</taxon>
        <taxon>Neoteleostei</taxon>
        <taxon>Acanthomorphata</taxon>
        <taxon>Eupercaria</taxon>
        <taxon>Perciformes</taxon>
        <taxon>Notothenioidei</taxon>
        <taxon>Bovichtidae</taxon>
        <taxon>Cottoperca</taxon>
    </lineage>
</organism>
<feature type="domain" description="CCR4-NOT transcription complex subunit 1 HEAT repeat" evidence="18">
    <location>
        <begin position="500"/>
        <end position="656"/>
    </location>
</feature>
<dbReference type="InterPro" id="IPR007196">
    <property type="entry name" value="CCR4-Not_Not1_C"/>
</dbReference>
<comment type="similarity">
    <text evidence="10">Belongs to the CNOT1 family.</text>
</comment>
<dbReference type="GO" id="GO:0031047">
    <property type="term" value="P:regulatory ncRNA-mediated gene silencing"/>
    <property type="evidence" value="ECO:0007669"/>
    <property type="project" value="UniProtKB-KW"/>
</dbReference>
<evidence type="ECO:0000256" key="6">
    <source>
        <dbReference type="ARBA" id="ARBA00023015"/>
    </source>
</evidence>